<feature type="region of interest" description="Disordered" evidence="2">
    <location>
        <begin position="1"/>
        <end position="31"/>
    </location>
</feature>
<dbReference type="PROSITE" id="PS51504">
    <property type="entry name" value="H15"/>
    <property type="match status" value="1"/>
</dbReference>
<evidence type="ECO:0000313" key="5">
    <source>
        <dbReference type="Proteomes" id="UP000298327"/>
    </source>
</evidence>
<keyword evidence="5" id="KW-1185">Reference proteome</keyword>
<dbReference type="EMBL" id="SEOQ01001510">
    <property type="protein sequence ID" value="TFY51468.1"/>
    <property type="molecule type" value="Genomic_DNA"/>
</dbReference>
<reference evidence="4 5" key="1">
    <citation type="submission" date="2019-02" db="EMBL/GenBank/DDBJ databases">
        <title>Genome sequencing of the rare red list fungi Dentipellis fragilis.</title>
        <authorList>
            <person name="Buettner E."/>
            <person name="Kellner H."/>
        </authorList>
    </citation>
    <scope>NUCLEOTIDE SEQUENCE [LARGE SCALE GENOMIC DNA]</scope>
    <source>
        <strain evidence="4 5">DSM 105465</strain>
    </source>
</reference>
<proteinExistence type="predicted"/>
<dbReference type="Gene3D" id="1.10.10.10">
    <property type="entry name" value="Winged helix-like DNA-binding domain superfamily/Winged helix DNA-binding domain"/>
    <property type="match status" value="1"/>
</dbReference>
<feature type="region of interest" description="Disordered" evidence="2">
    <location>
        <begin position="98"/>
        <end position="222"/>
    </location>
</feature>
<feature type="domain" description="H15" evidence="3">
    <location>
        <begin position="31"/>
        <end position="106"/>
    </location>
</feature>
<accession>A0A4Y9XNY6</accession>
<organism evidence="4 5">
    <name type="scientific">Dentipellis fragilis</name>
    <dbReference type="NCBI Taxonomy" id="205917"/>
    <lineage>
        <taxon>Eukaryota</taxon>
        <taxon>Fungi</taxon>
        <taxon>Dikarya</taxon>
        <taxon>Basidiomycota</taxon>
        <taxon>Agaricomycotina</taxon>
        <taxon>Agaricomycetes</taxon>
        <taxon>Russulales</taxon>
        <taxon>Hericiaceae</taxon>
        <taxon>Dentipellis</taxon>
    </lineage>
</organism>
<feature type="compositionally biased region" description="Low complexity" evidence="2">
    <location>
        <begin position="1"/>
        <end position="25"/>
    </location>
</feature>
<dbReference type="AlphaFoldDB" id="A0A4Y9XNY6"/>
<sequence length="222" mass="22748">MVTTAKKPSSKASVSAVANPAPAANKAHHAAHPSWTDMIKECIIAHPDEARSGVSRPAIKKFVESTYHIEPNASTNSHLARAITIGVEKGTFVLPKGPAGKVKLPSKGHKEPAKESAPGVLKKSTTVNKADVDTNKSAPAKAKVATKKSGAATPATKKGTATKATATKAAPAKKTTTTSRKTAAAKKGAAGSRAAAARKRGVMKRGVTGKTVGTKARKPRAK</sequence>
<dbReference type="Pfam" id="PF00538">
    <property type="entry name" value="Linker_histone"/>
    <property type="match status" value="1"/>
</dbReference>
<feature type="non-terminal residue" evidence="4">
    <location>
        <position position="222"/>
    </location>
</feature>
<dbReference type="STRING" id="205917.A0A4Y9XNY6"/>
<dbReference type="InterPro" id="IPR005818">
    <property type="entry name" value="Histone_H1/H5_H15"/>
</dbReference>
<name>A0A4Y9XNY6_9AGAM</name>
<dbReference type="InterPro" id="IPR036390">
    <property type="entry name" value="WH_DNA-bd_sf"/>
</dbReference>
<dbReference type="SMART" id="SM00526">
    <property type="entry name" value="H15"/>
    <property type="match status" value="1"/>
</dbReference>
<dbReference type="InterPro" id="IPR036388">
    <property type="entry name" value="WH-like_DNA-bd_sf"/>
</dbReference>
<dbReference type="GO" id="GO:0003677">
    <property type="term" value="F:DNA binding"/>
    <property type="evidence" value="ECO:0007669"/>
    <property type="project" value="InterPro"/>
</dbReference>
<evidence type="ECO:0000313" key="4">
    <source>
        <dbReference type="EMBL" id="TFY51468.1"/>
    </source>
</evidence>
<evidence type="ECO:0000256" key="2">
    <source>
        <dbReference type="SAM" id="MobiDB-lite"/>
    </source>
</evidence>
<dbReference type="GO" id="GO:0000786">
    <property type="term" value="C:nucleosome"/>
    <property type="evidence" value="ECO:0007669"/>
    <property type="project" value="InterPro"/>
</dbReference>
<dbReference type="SUPFAM" id="SSF46785">
    <property type="entry name" value="Winged helix' DNA-binding domain"/>
    <property type="match status" value="1"/>
</dbReference>
<gene>
    <name evidence="4" type="ORF">EVG20_g10989</name>
</gene>
<evidence type="ECO:0000256" key="1">
    <source>
        <dbReference type="ARBA" id="ARBA00020833"/>
    </source>
</evidence>
<evidence type="ECO:0000259" key="3">
    <source>
        <dbReference type="PROSITE" id="PS51504"/>
    </source>
</evidence>
<protein>
    <recommendedName>
        <fullName evidence="1">Histone H1</fullName>
    </recommendedName>
</protein>
<feature type="compositionally biased region" description="Low complexity" evidence="2">
    <location>
        <begin position="147"/>
        <end position="195"/>
    </location>
</feature>
<comment type="caution">
    <text evidence="4">The sequence shown here is derived from an EMBL/GenBank/DDBJ whole genome shotgun (WGS) entry which is preliminary data.</text>
</comment>
<dbReference type="GO" id="GO:0006334">
    <property type="term" value="P:nucleosome assembly"/>
    <property type="evidence" value="ECO:0007669"/>
    <property type="project" value="InterPro"/>
</dbReference>
<dbReference type="OrthoDB" id="1110759at2759"/>
<dbReference type="Proteomes" id="UP000298327">
    <property type="component" value="Unassembled WGS sequence"/>
</dbReference>